<dbReference type="AlphaFoldDB" id="A0AAV2MC78"/>
<keyword evidence="2" id="KW-1185">Reference proteome</keyword>
<accession>A0AAV2MC78</accession>
<dbReference type="EMBL" id="OZ035829">
    <property type="protein sequence ID" value="CAL1610835.1"/>
    <property type="molecule type" value="Genomic_DNA"/>
</dbReference>
<gene>
    <name evidence="1" type="ORF">KC01_LOCUS37373</name>
</gene>
<organism evidence="1 2">
    <name type="scientific">Knipowitschia caucasica</name>
    <name type="common">Caucasian dwarf goby</name>
    <name type="synonym">Pomatoschistus caucasicus</name>
    <dbReference type="NCBI Taxonomy" id="637954"/>
    <lineage>
        <taxon>Eukaryota</taxon>
        <taxon>Metazoa</taxon>
        <taxon>Chordata</taxon>
        <taxon>Craniata</taxon>
        <taxon>Vertebrata</taxon>
        <taxon>Euteleostomi</taxon>
        <taxon>Actinopterygii</taxon>
        <taxon>Neopterygii</taxon>
        <taxon>Teleostei</taxon>
        <taxon>Neoteleostei</taxon>
        <taxon>Acanthomorphata</taxon>
        <taxon>Gobiaria</taxon>
        <taxon>Gobiiformes</taxon>
        <taxon>Gobioidei</taxon>
        <taxon>Gobiidae</taxon>
        <taxon>Gobiinae</taxon>
        <taxon>Knipowitschia</taxon>
    </lineage>
</organism>
<reference evidence="1 2" key="1">
    <citation type="submission" date="2024-04" db="EMBL/GenBank/DDBJ databases">
        <authorList>
            <person name="Waldvogel A.-M."/>
            <person name="Schoenle A."/>
        </authorList>
    </citation>
    <scope>NUCLEOTIDE SEQUENCE [LARGE SCALE GENOMIC DNA]</scope>
</reference>
<proteinExistence type="predicted"/>
<name>A0AAV2MC78_KNICA</name>
<sequence>MVIPPHQNPLLCIDLRSHFCSRWDDGCGPNSRLQPPVCISKRRRGHLFSNEGYTDMAAVVGMWETFSTVLSHA</sequence>
<protein>
    <submittedName>
        <fullName evidence="1">Uncharacterized protein</fullName>
    </submittedName>
</protein>
<dbReference type="Proteomes" id="UP001497482">
    <property type="component" value="Chromosome 7"/>
</dbReference>
<evidence type="ECO:0000313" key="1">
    <source>
        <dbReference type="EMBL" id="CAL1610835.1"/>
    </source>
</evidence>
<evidence type="ECO:0000313" key="2">
    <source>
        <dbReference type="Proteomes" id="UP001497482"/>
    </source>
</evidence>